<organism evidence="3 4">
    <name type="scientific">Gossypium raimondii</name>
    <name type="common">Peruvian cotton</name>
    <name type="synonym">Gossypium klotzschianum subsp. raimondii</name>
    <dbReference type="NCBI Taxonomy" id="29730"/>
    <lineage>
        <taxon>Eukaryota</taxon>
        <taxon>Viridiplantae</taxon>
        <taxon>Streptophyta</taxon>
        <taxon>Embryophyta</taxon>
        <taxon>Tracheophyta</taxon>
        <taxon>Spermatophyta</taxon>
        <taxon>Magnoliopsida</taxon>
        <taxon>eudicotyledons</taxon>
        <taxon>Gunneridae</taxon>
        <taxon>Pentapetalae</taxon>
        <taxon>rosids</taxon>
        <taxon>malvids</taxon>
        <taxon>Malvales</taxon>
        <taxon>Malvaceae</taxon>
        <taxon>Malvoideae</taxon>
        <taxon>Gossypium</taxon>
    </lineage>
</organism>
<protein>
    <recommendedName>
        <fullName evidence="2">Nucleotide-diphospho-sugar transferase domain-containing protein</fullName>
    </recommendedName>
</protein>
<dbReference type="Gramene" id="KJB49273">
    <property type="protein sequence ID" value="KJB49273"/>
    <property type="gene ID" value="B456_008G110400"/>
</dbReference>
<gene>
    <name evidence="3" type="ORF">B456_008G110400</name>
</gene>
<dbReference type="AlphaFoldDB" id="A0A0D2RDG4"/>
<dbReference type="Proteomes" id="UP000032304">
    <property type="component" value="Chromosome 8"/>
</dbReference>
<evidence type="ECO:0000259" key="2">
    <source>
        <dbReference type="Pfam" id="PF03407"/>
    </source>
</evidence>
<keyword evidence="4" id="KW-1185">Reference proteome</keyword>
<dbReference type="EMBL" id="CM001747">
    <property type="protein sequence ID" value="KJB49273.1"/>
    <property type="molecule type" value="Genomic_DNA"/>
</dbReference>
<proteinExistence type="predicted"/>
<name>A0A0D2RDG4_GOSRA</name>
<dbReference type="InterPro" id="IPR005069">
    <property type="entry name" value="Nucl-diP-sugar_transferase"/>
</dbReference>
<feature type="transmembrane region" description="Helical" evidence="1">
    <location>
        <begin position="12"/>
        <end position="30"/>
    </location>
</feature>
<evidence type="ECO:0000256" key="1">
    <source>
        <dbReference type="SAM" id="Phobius"/>
    </source>
</evidence>
<keyword evidence="1" id="KW-0472">Membrane</keyword>
<keyword evidence="1" id="KW-1133">Transmembrane helix</keyword>
<dbReference type="OMA" id="HNSKQFC"/>
<dbReference type="OrthoDB" id="540503at2759"/>
<sequence>MDHNSKQFCPGSHVMIYLLVAIAVYVFVWFSSPFFGNYNETNSSPSNFPGIGVKDELELALREASMPNRTVIIAVINKAYVERSVNEEATMLDLFLESFWVGENTRSLLEHLLLVAVDQTAYERCQFRRLHCYRLVTEGVDFAGEKVYMSQDFINMMWRRTLFLLEILKRGYNFIFTDIDVMWFRNPFLRLSPLKEADLEISVDTFNDDPRPENKYINTGFYYIRSNSKTISLFHTWYSQKNNSTGKKEQDVLQDLNRGGLLQKLDLKVKFLETRYFSGFCQDSKDITAVTTMHANCCRNSKAKFRDLTTALRDWKQFKAAVFQHPEIIDRIGLDFKWTAHTECLNSWQ</sequence>
<dbReference type="Pfam" id="PF03407">
    <property type="entry name" value="Nucleotid_trans"/>
    <property type="match status" value="1"/>
</dbReference>
<dbReference type="eggNOG" id="ENOG502QS67">
    <property type="taxonomic scope" value="Eukaryota"/>
</dbReference>
<dbReference type="KEGG" id="gra:105763754"/>
<feature type="domain" description="Nucleotide-diphospho-sugar transferase" evidence="2">
    <location>
        <begin position="108"/>
        <end position="308"/>
    </location>
</feature>
<evidence type="ECO:0000313" key="3">
    <source>
        <dbReference type="EMBL" id="KJB49273.1"/>
    </source>
</evidence>
<accession>A0A0D2RDG4</accession>
<evidence type="ECO:0000313" key="4">
    <source>
        <dbReference type="Proteomes" id="UP000032304"/>
    </source>
</evidence>
<dbReference type="PANTHER" id="PTHR46038:SF12">
    <property type="entry name" value="OS03G0731800 PROTEIN"/>
    <property type="match status" value="1"/>
</dbReference>
<keyword evidence="1" id="KW-0812">Transmembrane</keyword>
<dbReference type="PANTHER" id="PTHR46038">
    <property type="entry name" value="EXPRESSED PROTEIN-RELATED"/>
    <property type="match status" value="1"/>
</dbReference>
<reference evidence="3 4" key="1">
    <citation type="journal article" date="2012" name="Nature">
        <title>Repeated polyploidization of Gossypium genomes and the evolution of spinnable cotton fibres.</title>
        <authorList>
            <person name="Paterson A.H."/>
            <person name="Wendel J.F."/>
            <person name="Gundlach H."/>
            <person name="Guo H."/>
            <person name="Jenkins J."/>
            <person name="Jin D."/>
            <person name="Llewellyn D."/>
            <person name="Showmaker K.C."/>
            <person name="Shu S."/>
            <person name="Udall J."/>
            <person name="Yoo M.J."/>
            <person name="Byers R."/>
            <person name="Chen W."/>
            <person name="Doron-Faigenboim A."/>
            <person name="Duke M.V."/>
            <person name="Gong L."/>
            <person name="Grimwood J."/>
            <person name="Grover C."/>
            <person name="Grupp K."/>
            <person name="Hu G."/>
            <person name="Lee T.H."/>
            <person name="Li J."/>
            <person name="Lin L."/>
            <person name="Liu T."/>
            <person name="Marler B.S."/>
            <person name="Page J.T."/>
            <person name="Roberts A.W."/>
            <person name="Romanel E."/>
            <person name="Sanders W.S."/>
            <person name="Szadkowski E."/>
            <person name="Tan X."/>
            <person name="Tang H."/>
            <person name="Xu C."/>
            <person name="Wang J."/>
            <person name="Wang Z."/>
            <person name="Zhang D."/>
            <person name="Zhang L."/>
            <person name="Ashrafi H."/>
            <person name="Bedon F."/>
            <person name="Bowers J.E."/>
            <person name="Brubaker C.L."/>
            <person name="Chee P.W."/>
            <person name="Das S."/>
            <person name="Gingle A.R."/>
            <person name="Haigler C.H."/>
            <person name="Harker D."/>
            <person name="Hoffmann L.V."/>
            <person name="Hovav R."/>
            <person name="Jones D.C."/>
            <person name="Lemke C."/>
            <person name="Mansoor S."/>
            <person name="ur Rahman M."/>
            <person name="Rainville L.N."/>
            <person name="Rambani A."/>
            <person name="Reddy U.K."/>
            <person name="Rong J.K."/>
            <person name="Saranga Y."/>
            <person name="Scheffler B.E."/>
            <person name="Scheffler J.A."/>
            <person name="Stelly D.M."/>
            <person name="Triplett B.A."/>
            <person name="Van Deynze A."/>
            <person name="Vaslin M.F."/>
            <person name="Waghmare V.N."/>
            <person name="Walford S.A."/>
            <person name="Wright R.J."/>
            <person name="Zaki E.A."/>
            <person name="Zhang T."/>
            <person name="Dennis E.S."/>
            <person name="Mayer K.F."/>
            <person name="Peterson D.G."/>
            <person name="Rokhsar D.S."/>
            <person name="Wang X."/>
            <person name="Schmutz J."/>
        </authorList>
    </citation>
    <scope>NUCLEOTIDE SEQUENCE [LARGE SCALE GENOMIC DNA]</scope>
</reference>
<dbReference type="InterPro" id="IPR044821">
    <property type="entry name" value="At1g28695/At4g15970-like"/>
</dbReference>